<keyword evidence="3" id="KW-1185">Reference proteome</keyword>
<proteinExistence type="predicted"/>
<evidence type="ECO:0000256" key="1">
    <source>
        <dbReference type="SAM" id="MobiDB-lite"/>
    </source>
</evidence>
<dbReference type="Proteomes" id="UP001178508">
    <property type="component" value="Chromosome 4"/>
</dbReference>
<dbReference type="EMBL" id="OY660867">
    <property type="protein sequence ID" value="CAJ1054732.1"/>
    <property type="molecule type" value="Genomic_DNA"/>
</dbReference>
<accession>A0AAV1F0Q5</accession>
<protein>
    <submittedName>
        <fullName evidence="2">Uncharacterized protein</fullName>
    </submittedName>
</protein>
<gene>
    <name evidence="2" type="ORF">XNOV1_A019518</name>
</gene>
<evidence type="ECO:0000313" key="3">
    <source>
        <dbReference type="Proteomes" id="UP001178508"/>
    </source>
</evidence>
<evidence type="ECO:0000313" key="2">
    <source>
        <dbReference type="EMBL" id="CAJ1054732.1"/>
    </source>
</evidence>
<reference evidence="2" key="1">
    <citation type="submission" date="2023-08" db="EMBL/GenBank/DDBJ databases">
        <authorList>
            <person name="Alioto T."/>
            <person name="Alioto T."/>
            <person name="Gomez Garrido J."/>
        </authorList>
    </citation>
    <scope>NUCLEOTIDE SEQUENCE</scope>
</reference>
<organism evidence="2 3">
    <name type="scientific">Xyrichtys novacula</name>
    <name type="common">Pearly razorfish</name>
    <name type="synonym">Hemipteronotus novacula</name>
    <dbReference type="NCBI Taxonomy" id="13765"/>
    <lineage>
        <taxon>Eukaryota</taxon>
        <taxon>Metazoa</taxon>
        <taxon>Chordata</taxon>
        <taxon>Craniata</taxon>
        <taxon>Vertebrata</taxon>
        <taxon>Euteleostomi</taxon>
        <taxon>Actinopterygii</taxon>
        <taxon>Neopterygii</taxon>
        <taxon>Teleostei</taxon>
        <taxon>Neoteleostei</taxon>
        <taxon>Acanthomorphata</taxon>
        <taxon>Eupercaria</taxon>
        <taxon>Labriformes</taxon>
        <taxon>Labridae</taxon>
        <taxon>Xyrichtys</taxon>
    </lineage>
</organism>
<feature type="compositionally biased region" description="Basic and acidic residues" evidence="1">
    <location>
        <begin position="33"/>
        <end position="48"/>
    </location>
</feature>
<sequence>MRPSCFQLLMRSAVEKQPQLWWRVIERAKSWRARCEDGEERGRDERKARQGQLHRGNEREKHEGRLKRRREGSDMRESRCFPYEKSQCPPTAPSVSRYF</sequence>
<feature type="region of interest" description="Disordered" evidence="1">
    <location>
        <begin position="33"/>
        <end position="99"/>
    </location>
</feature>
<name>A0AAV1F0Q5_XYRNO</name>
<dbReference type="AlphaFoldDB" id="A0AAV1F0Q5"/>